<dbReference type="SMART" id="SM00421">
    <property type="entry name" value="HTH_LUXR"/>
    <property type="match status" value="1"/>
</dbReference>
<evidence type="ECO:0000256" key="1">
    <source>
        <dbReference type="ARBA" id="ARBA00023015"/>
    </source>
</evidence>
<sequence length="265" mass="30399">MDTEIEKVKIDNKANSFETLLVKQVQALTTSRAEQCENQLKQFMLEAMAWFGIDRMTIFPNSMLFFYMGKTLSASRTKHKHIAAEQIGIKGAEDYLKLVGSNDKSQEFNRNELSASNISLLKLLAEQGANYHYTIPLIQFGQRWGGVSFTLFGEDKPGLSCKQLEQVKVISHMWLSYWQHSTLYRSVHDPKRKPDDESYRMLRLSHRQCEVLGLLAKGMSAKEVGIELNLSSRTIESHKYRLLDTLELESHTDLIQFALRNGIGY</sequence>
<dbReference type="GO" id="GO:0003677">
    <property type="term" value="F:DNA binding"/>
    <property type="evidence" value="ECO:0007669"/>
    <property type="project" value="UniProtKB-KW"/>
</dbReference>
<dbReference type="InterPro" id="IPR000792">
    <property type="entry name" value="Tscrpt_reg_LuxR_C"/>
</dbReference>
<name>U3BYG8_9VIBR</name>
<dbReference type="EMBL" id="BATL01000009">
    <property type="protein sequence ID" value="GAD74339.1"/>
    <property type="molecule type" value="Genomic_DNA"/>
</dbReference>
<evidence type="ECO:0000259" key="4">
    <source>
        <dbReference type="PROSITE" id="PS50043"/>
    </source>
</evidence>
<dbReference type="PROSITE" id="PS50043">
    <property type="entry name" value="HTH_LUXR_2"/>
    <property type="match status" value="1"/>
</dbReference>
<dbReference type="Gene3D" id="1.10.10.10">
    <property type="entry name" value="Winged helix-like DNA-binding domain superfamily/Winged helix DNA-binding domain"/>
    <property type="match status" value="1"/>
</dbReference>
<dbReference type="eggNOG" id="COG2197">
    <property type="taxonomic scope" value="Bacteria"/>
</dbReference>
<reference evidence="5 6" key="1">
    <citation type="submission" date="2013-09" db="EMBL/GenBank/DDBJ databases">
        <title>Whole genome shotgun sequence of Vibrio azureus NBRC 104587.</title>
        <authorList>
            <person name="Isaki S."/>
            <person name="Hosoyama A."/>
            <person name="Numata M."/>
            <person name="Hashimoto M."/>
            <person name="Hosoyama Y."/>
            <person name="Tsuchikane K."/>
            <person name="Noguchi M."/>
            <person name="Hirakata S."/>
            <person name="Ichikawa N."/>
            <person name="Ohji S."/>
            <person name="Yamazoe A."/>
            <person name="Fujita N."/>
        </authorList>
    </citation>
    <scope>NUCLEOTIDE SEQUENCE [LARGE SCALE GENOMIC DNA]</scope>
    <source>
        <strain evidence="5 6">NBRC 104587</strain>
    </source>
</reference>
<dbReference type="CDD" id="cd06170">
    <property type="entry name" value="LuxR_C_like"/>
    <property type="match status" value="1"/>
</dbReference>
<organism evidence="5 6">
    <name type="scientific">Vibrio azureus NBRC 104587</name>
    <dbReference type="NCBI Taxonomy" id="1219077"/>
    <lineage>
        <taxon>Bacteria</taxon>
        <taxon>Pseudomonadati</taxon>
        <taxon>Pseudomonadota</taxon>
        <taxon>Gammaproteobacteria</taxon>
        <taxon>Vibrionales</taxon>
        <taxon>Vibrionaceae</taxon>
        <taxon>Vibrio</taxon>
    </lineage>
</organism>
<dbReference type="InterPro" id="IPR016032">
    <property type="entry name" value="Sig_transdc_resp-reg_C-effctor"/>
</dbReference>
<dbReference type="AlphaFoldDB" id="U3BYG8"/>
<dbReference type="Pfam" id="PF00196">
    <property type="entry name" value="GerE"/>
    <property type="match status" value="1"/>
</dbReference>
<evidence type="ECO:0000256" key="3">
    <source>
        <dbReference type="ARBA" id="ARBA00023163"/>
    </source>
</evidence>
<keyword evidence="2" id="KW-0238">DNA-binding</keyword>
<dbReference type="PANTHER" id="PTHR44688">
    <property type="entry name" value="DNA-BINDING TRANSCRIPTIONAL ACTIVATOR DEVR_DOSR"/>
    <property type="match status" value="1"/>
</dbReference>
<keyword evidence="6" id="KW-1185">Reference proteome</keyword>
<dbReference type="STRING" id="1219077.VAZ01S_009_00170"/>
<comment type="caution">
    <text evidence="5">The sequence shown here is derived from an EMBL/GenBank/DDBJ whole genome shotgun (WGS) entry which is preliminary data.</text>
</comment>
<evidence type="ECO:0000256" key="2">
    <source>
        <dbReference type="ARBA" id="ARBA00023125"/>
    </source>
</evidence>
<protein>
    <recommendedName>
        <fullName evidence="4">HTH luxR-type domain-containing protein</fullName>
    </recommendedName>
</protein>
<dbReference type="OrthoDB" id="9782655at2"/>
<dbReference type="InterPro" id="IPR036388">
    <property type="entry name" value="WH-like_DNA-bd_sf"/>
</dbReference>
<accession>U3BYG8</accession>
<gene>
    <name evidence="5" type="ORF">VAZ01S_009_00170</name>
</gene>
<dbReference type="PANTHER" id="PTHR44688:SF16">
    <property type="entry name" value="DNA-BINDING TRANSCRIPTIONAL ACTIVATOR DEVR_DOSR"/>
    <property type="match status" value="1"/>
</dbReference>
<keyword evidence="3" id="KW-0804">Transcription</keyword>
<evidence type="ECO:0000313" key="6">
    <source>
        <dbReference type="Proteomes" id="UP000016567"/>
    </source>
</evidence>
<proteinExistence type="predicted"/>
<keyword evidence="1" id="KW-0805">Transcription regulation</keyword>
<dbReference type="RefSeq" id="WP_021708119.1">
    <property type="nucleotide sequence ID" value="NZ_BAOB01000074.1"/>
</dbReference>
<feature type="domain" description="HTH luxR-type" evidence="4">
    <location>
        <begin position="197"/>
        <end position="262"/>
    </location>
</feature>
<dbReference type="PRINTS" id="PR00038">
    <property type="entry name" value="HTHLUXR"/>
</dbReference>
<dbReference type="GO" id="GO:0006355">
    <property type="term" value="P:regulation of DNA-templated transcription"/>
    <property type="evidence" value="ECO:0007669"/>
    <property type="project" value="InterPro"/>
</dbReference>
<dbReference type="SUPFAM" id="SSF46894">
    <property type="entry name" value="C-terminal effector domain of the bipartite response regulators"/>
    <property type="match status" value="1"/>
</dbReference>
<evidence type="ECO:0000313" key="5">
    <source>
        <dbReference type="EMBL" id="GAD74339.1"/>
    </source>
</evidence>
<dbReference type="Proteomes" id="UP000016567">
    <property type="component" value="Unassembled WGS sequence"/>
</dbReference>